<proteinExistence type="inferred from homology"/>
<dbReference type="InterPro" id="IPR015424">
    <property type="entry name" value="PyrdxlP-dep_Trfase"/>
</dbReference>
<dbReference type="InterPro" id="IPR015421">
    <property type="entry name" value="PyrdxlP-dep_Trfase_major"/>
</dbReference>
<dbReference type="Gene3D" id="3.40.640.10">
    <property type="entry name" value="Type I PLP-dependent aspartate aminotransferase-like (Major domain)"/>
    <property type="match status" value="1"/>
</dbReference>
<dbReference type="PIRSF" id="PIRSF000521">
    <property type="entry name" value="Transaminase_4ab_Lys_Orn"/>
    <property type="match status" value="1"/>
</dbReference>
<evidence type="ECO:0000313" key="7">
    <source>
        <dbReference type="EMBL" id="WOX07226.1"/>
    </source>
</evidence>
<accession>A0AAU0N340</accession>
<gene>
    <name evidence="7" type="ORF">R5R33_08845</name>
</gene>
<dbReference type="KEGG" id="mpaf:R5R33_08845"/>
<comment type="similarity">
    <text evidence="2 6">Belongs to the class-III pyridoxal-phosphate-dependent aminotransferase family.</text>
</comment>
<dbReference type="InterPro" id="IPR050103">
    <property type="entry name" value="Class-III_PLP-dep_AT"/>
</dbReference>
<dbReference type="GO" id="GO:0030170">
    <property type="term" value="F:pyridoxal phosphate binding"/>
    <property type="evidence" value="ECO:0007669"/>
    <property type="project" value="InterPro"/>
</dbReference>
<evidence type="ECO:0000256" key="6">
    <source>
        <dbReference type="RuleBase" id="RU003560"/>
    </source>
</evidence>
<sequence length="440" mass="48044">MKNNKRIVTPLPGPKAKAMIERDSKVVSPSYPRDYPFVMSHGEGCDVWDVDGNRFLDFAAGIAVCSTGHRHPAVVEAIKGAADQFLHISSDYWHEHQVRLGERVNELSHMGEVLSFMCQSGTEAVEGALKLARYVTGRSRFIGFLGGFHGRTMGSLAFTSSKYTQQKGFFPTMAGVTHIPFPNNYRPLLAGDDQGKAVLDYLEQVLFQSNVPANEVAGILVEPIQGEGGYIVPPDGFLQGLRDLCDRHGIMLIFDEVQSGVGRTGKMFAAEHWDVAPDIMCLAKGLGSGMPIGLVVSKKEHMAKWPRGAHGNTYGGNPLCCAAALATLDLVEQEYADNAAKVGAYFIERLRELQGRVDCIGEVRGRGLMIGMELVTDRDSKEPAKELCDRLITRAYHNGLLLLSCGQSTLRFMPPLCVTRAQVDEALEMIETSLAEALVG</sequence>
<organism evidence="7 8">
    <name type="scientific">Microbulbifer pacificus</name>
    <dbReference type="NCBI Taxonomy" id="407164"/>
    <lineage>
        <taxon>Bacteria</taxon>
        <taxon>Pseudomonadati</taxon>
        <taxon>Pseudomonadota</taxon>
        <taxon>Gammaproteobacteria</taxon>
        <taxon>Cellvibrionales</taxon>
        <taxon>Microbulbiferaceae</taxon>
        <taxon>Microbulbifer</taxon>
    </lineage>
</organism>
<dbReference type="PANTHER" id="PTHR11986">
    <property type="entry name" value="AMINOTRANSFERASE CLASS III"/>
    <property type="match status" value="1"/>
</dbReference>
<evidence type="ECO:0000256" key="5">
    <source>
        <dbReference type="ARBA" id="ARBA00022898"/>
    </source>
</evidence>
<dbReference type="CDD" id="cd00610">
    <property type="entry name" value="OAT_like"/>
    <property type="match status" value="1"/>
</dbReference>
<dbReference type="Proteomes" id="UP001302477">
    <property type="component" value="Chromosome"/>
</dbReference>
<keyword evidence="5 6" id="KW-0663">Pyridoxal phosphate</keyword>
<dbReference type="GO" id="GO:0008483">
    <property type="term" value="F:transaminase activity"/>
    <property type="evidence" value="ECO:0007669"/>
    <property type="project" value="UniProtKB-KW"/>
</dbReference>
<dbReference type="Pfam" id="PF00202">
    <property type="entry name" value="Aminotran_3"/>
    <property type="match status" value="1"/>
</dbReference>
<keyword evidence="4" id="KW-0808">Transferase</keyword>
<evidence type="ECO:0000256" key="2">
    <source>
        <dbReference type="ARBA" id="ARBA00008954"/>
    </source>
</evidence>
<dbReference type="PANTHER" id="PTHR11986:SF58">
    <property type="entry name" value="LEUCINE_METHIONINE RACEMASE"/>
    <property type="match status" value="1"/>
</dbReference>
<evidence type="ECO:0000313" key="8">
    <source>
        <dbReference type="Proteomes" id="UP001302477"/>
    </source>
</evidence>
<dbReference type="SUPFAM" id="SSF53383">
    <property type="entry name" value="PLP-dependent transferases"/>
    <property type="match status" value="1"/>
</dbReference>
<keyword evidence="3 7" id="KW-0032">Aminotransferase</keyword>
<name>A0AAU0N340_9GAMM</name>
<evidence type="ECO:0000256" key="3">
    <source>
        <dbReference type="ARBA" id="ARBA00022576"/>
    </source>
</evidence>
<dbReference type="InterPro" id="IPR005814">
    <property type="entry name" value="Aminotrans_3"/>
</dbReference>
<protein>
    <submittedName>
        <fullName evidence="7">Acetyl ornithine aminotransferase family protein</fullName>
    </submittedName>
</protein>
<dbReference type="RefSeq" id="WP_318955655.1">
    <property type="nucleotide sequence ID" value="NZ_CP137555.1"/>
</dbReference>
<dbReference type="GO" id="GO:0042802">
    <property type="term" value="F:identical protein binding"/>
    <property type="evidence" value="ECO:0007669"/>
    <property type="project" value="TreeGrafter"/>
</dbReference>
<comment type="cofactor">
    <cofactor evidence="1">
        <name>pyridoxal 5'-phosphate</name>
        <dbReference type="ChEBI" id="CHEBI:597326"/>
    </cofactor>
</comment>
<dbReference type="PROSITE" id="PS00600">
    <property type="entry name" value="AA_TRANSFER_CLASS_3"/>
    <property type="match status" value="1"/>
</dbReference>
<evidence type="ECO:0000256" key="1">
    <source>
        <dbReference type="ARBA" id="ARBA00001933"/>
    </source>
</evidence>
<dbReference type="InterPro" id="IPR015422">
    <property type="entry name" value="PyrdxlP-dep_Trfase_small"/>
</dbReference>
<dbReference type="AlphaFoldDB" id="A0AAU0N340"/>
<dbReference type="InterPro" id="IPR049704">
    <property type="entry name" value="Aminotrans_3_PPA_site"/>
</dbReference>
<dbReference type="NCBIfam" id="NF004426">
    <property type="entry name" value="PRK05769.1"/>
    <property type="match status" value="1"/>
</dbReference>
<dbReference type="FunFam" id="3.40.640.10:FF:000013">
    <property type="entry name" value="4-aminobutyrate aminotransferase"/>
    <property type="match status" value="1"/>
</dbReference>
<reference evidence="7 8" key="1">
    <citation type="submission" date="2023-10" db="EMBL/GenBank/DDBJ databases">
        <title>Description of Microbulbifer bruguierae sp. nov., isolated from the sediments of mangrove plant Bruguiera sexangula and comparative genomic analyses of the genus Microbulbifer.</title>
        <authorList>
            <person name="Long M."/>
        </authorList>
    </citation>
    <scope>NUCLEOTIDE SEQUENCE [LARGE SCALE GENOMIC DNA]</scope>
    <source>
        <strain evidence="7 8">SPO729</strain>
    </source>
</reference>
<evidence type="ECO:0000256" key="4">
    <source>
        <dbReference type="ARBA" id="ARBA00022679"/>
    </source>
</evidence>
<dbReference type="EMBL" id="CP137555">
    <property type="protein sequence ID" value="WOX07226.1"/>
    <property type="molecule type" value="Genomic_DNA"/>
</dbReference>
<dbReference type="Gene3D" id="3.90.1150.10">
    <property type="entry name" value="Aspartate Aminotransferase, domain 1"/>
    <property type="match status" value="1"/>
</dbReference>
<keyword evidence="8" id="KW-1185">Reference proteome</keyword>